<dbReference type="Pfam" id="PF01435">
    <property type="entry name" value="Peptidase_M48"/>
    <property type="match status" value="1"/>
</dbReference>
<dbReference type="GO" id="GO:0051603">
    <property type="term" value="P:proteolysis involved in protein catabolic process"/>
    <property type="evidence" value="ECO:0007669"/>
    <property type="project" value="TreeGrafter"/>
</dbReference>
<dbReference type="RefSeq" id="WP_109902084.1">
    <property type="nucleotide sequence ID" value="NZ_QGLE01000001.1"/>
</dbReference>
<evidence type="ECO:0000256" key="2">
    <source>
        <dbReference type="ARBA" id="ARBA00022670"/>
    </source>
</evidence>
<evidence type="ECO:0000256" key="4">
    <source>
        <dbReference type="ARBA" id="ARBA00022801"/>
    </source>
</evidence>
<dbReference type="PANTHER" id="PTHR22726">
    <property type="entry name" value="METALLOENDOPEPTIDASE OMA1"/>
    <property type="match status" value="1"/>
</dbReference>
<keyword evidence="4" id="KW-0378">Hydrolase</keyword>
<protein>
    <submittedName>
        <fullName evidence="8">Peptidase</fullName>
    </submittedName>
</protein>
<gene>
    <name evidence="8" type="ORF">DKG74_02085</name>
</gene>
<feature type="domain" description="Peptidase M48" evidence="7">
    <location>
        <begin position="52"/>
        <end position="245"/>
    </location>
</feature>
<dbReference type="Gene3D" id="1.25.40.10">
    <property type="entry name" value="Tetratricopeptide repeat domain"/>
    <property type="match status" value="1"/>
</dbReference>
<organism evidence="8 9">
    <name type="scientific">Zavarzinia aquatilis</name>
    <dbReference type="NCBI Taxonomy" id="2211142"/>
    <lineage>
        <taxon>Bacteria</taxon>
        <taxon>Pseudomonadati</taxon>
        <taxon>Pseudomonadota</taxon>
        <taxon>Alphaproteobacteria</taxon>
        <taxon>Rhodospirillales</taxon>
        <taxon>Zavarziniaceae</taxon>
        <taxon>Zavarzinia</taxon>
    </lineage>
</organism>
<evidence type="ECO:0000256" key="6">
    <source>
        <dbReference type="ARBA" id="ARBA00023049"/>
    </source>
</evidence>
<dbReference type="Proteomes" id="UP000245461">
    <property type="component" value="Unassembled WGS sequence"/>
</dbReference>
<dbReference type="OrthoDB" id="9814887at2"/>
<keyword evidence="2" id="KW-0645">Protease</keyword>
<keyword evidence="9" id="KW-1185">Reference proteome</keyword>
<dbReference type="CDD" id="cd07324">
    <property type="entry name" value="M48C_Oma1-like"/>
    <property type="match status" value="1"/>
</dbReference>
<evidence type="ECO:0000313" key="8">
    <source>
        <dbReference type="EMBL" id="PWR25770.1"/>
    </source>
</evidence>
<reference evidence="8 9" key="1">
    <citation type="submission" date="2018-05" db="EMBL/GenBank/DDBJ databases">
        <title>Zavarzinia sp. HR-AS.</title>
        <authorList>
            <person name="Lee Y."/>
            <person name="Jeon C.O."/>
        </authorList>
    </citation>
    <scope>NUCLEOTIDE SEQUENCE [LARGE SCALE GENOMIC DNA]</scope>
    <source>
        <strain evidence="8 9">HR-AS</strain>
    </source>
</reference>
<sequence length="469" mass="50805">MLSSPARLRHFAAPASLARRIAGLTTALLFGISALAPLASAQQAQRSLNLIRDAEIEHDIRAMAVPIFRAAGLDDAAVRVILIQDSTLNAFVAGGQNLFLNTGTLIAVTTPEQLMGVIAHETGHMAGGHLVRSTEALRNASIQQIIATVLGAIAIIGGGGEAGAAVMMGGSQIATRSFLQYSRTQESAADQAAITFLDKLHVTSRGLGEFLSIIDRDQLRIRSDQNPYVYTHPLTPERMAALETRVNQSPYVDSAASPVYVEMLARMQGKLRGFIDNPDSTIRRIPSSATGIADRYARVVALYRKPDMPTFLTEIDALLRSYPNDPYLLELKGQALLENGQIQASIEPYRLAVKYAPDEPLIRVGLASAMIATEDAKQTADAVRDLEIATRADPDNSMAWYQLAIAYGRQDKIGLAALASAERFLLIGKLEDAYQQAQRAEADLPPGSPGALRAADIRDLSLRLWRDRR</sequence>
<evidence type="ECO:0000256" key="3">
    <source>
        <dbReference type="ARBA" id="ARBA00022723"/>
    </source>
</evidence>
<keyword evidence="6" id="KW-0482">Metalloprotease</keyword>
<keyword evidence="5" id="KW-0862">Zinc</keyword>
<dbReference type="GO" id="GO:0004222">
    <property type="term" value="F:metalloendopeptidase activity"/>
    <property type="evidence" value="ECO:0007669"/>
    <property type="project" value="InterPro"/>
</dbReference>
<evidence type="ECO:0000256" key="1">
    <source>
        <dbReference type="ARBA" id="ARBA00001947"/>
    </source>
</evidence>
<dbReference type="InterPro" id="IPR001915">
    <property type="entry name" value="Peptidase_M48"/>
</dbReference>
<dbReference type="InterPro" id="IPR051156">
    <property type="entry name" value="Mito/Outer_Membr_Metalloprot"/>
</dbReference>
<name>A0A317EI76_9PROT</name>
<dbReference type="GO" id="GO:0046872">
    <property type="term" value="F:metal ion binding"/>
    <property type="evidence" value="ECO:0007669"/>
    <property type="project" value="UniProtKB-KW"/>
</dbReference>
<dbReference type="EMBL" id="QGLE01000001">
    <property type="protein sequence ID" value="PWR25770.1"/>
    <property type="molecule type" value="Genomic_DNA"/>
</dbReference>
<dbReference type="GO" id="GO:0016020">
    <property type="term" value="C:membrane"/>
    <property type="evidence" value="ECO:0007669"/>
    <property type="project" value="TreeGrafter"/>
</dbReference>
<evidence type="ECO:0000259" key="7">
    <source>
        <dbReference type="Pfam" id="PF01435"/>
    </source>
</evidence>
<dbReference type="PANTHER" id="PTHR22726:SF1">
    <property type="entry name" value="METALLOENDOPEPTIDASE OMA1, MITOCHONDRIAL"/>
    <property type="match status" value="1"/>
</dbReference>
<dbReference type="AlphaFoldDB" id="A0A317EI76"/>
<accession>A0A317EI76</accession>
<comment type="caution">
    <text evidence="8">The sequence shown here is derived from an EMBL/GenBank/DDBJ whole genome shotgun (WGS) entry which is preliminary data.</text>
</comment>
<dbReference type="InterPro" id="IPR011990">
    <property type="entry name" value="TPR-like_helical_dom_sf"/>
</dbReference>
<evidence type="ECO:0000256" key="5">
    <source>
        <dbReference type="ARBA" id="ARBA00022833"/>
    </source>
</evidence>
<dbReference type="Gene3D" id="3.30.2010.10">
    <property type="entry name" value="Metalloproteases ('zincins'), catalytic domain"/>
    <property type="match status" value="1"/>
</dbReference>
<dbReference type="SUPFAM" id="SSF48452">
    <property type="entry name" value="TPR-like"/>
    <property type="match status" value="1"/>
</dbReference>
<evidence type="ECO:0000313" key="9">
    <source>
        <dbReference type="Proteomes" id="UP000245461"/>
    </source>
</evidence>
<comment type="cofactor">
    <cofactor evidence="1">
        <name>Zn(2+)</name>
        <dbReference type="ChEBI" id="CHEBI:29105"/>
    </cofactor>
</comment>
<proteinExistence type="predicted"/>
<keyword evidence="3" id="KW-0479">Metal-binding</keyword>